<dbReference type="InterPro" id="IPR036779">
    <property type="entry name" value="LysM_dom_sf"/>
</dbReference>
<keyword evidence="7 9" id="KW-0573">Peptidoglycan synthesis</keyword>
<evidence type="ECO:0000256" key="1">
    <source>
        <dbReference type="ARBA" id="ARBA00004752"/>
    </source>
</evidence>
<dbReference type="EMBL" id="JASCQP010000030">
    <property type="protein sequence ID" value="MDI5892352.1"/>
    <property type="molecule type" value="Genomic_DNA"/>
</dbReference>
<dbReference type="Proteomes" id="UP001225957">
    <property type="component" value="Unassembled WGS sequence"/>
</dbReference>
<dbReference type="PROSITE" id="PS52029">
    <property type="entry name" value="LD_TPASE"/>
    <property type="match status" value="1"/>
</dbReference>
<comment type="pathway">
    <text evidence="1 9">Cell wall biogenesis; peptidoglycan biosynthesis.</text>
</comment>
<evidence type="ECO:0000313" key="12">
    <source>
        <dbReference type="EMBL" id="MDI5892352.1"/>
    </source>
</evidence>
<comment type="caution">
    <text evidence="12">The sequence shown here is derived from an EMBL/GenBank/DDBJ whole genome shotgun (WGS) entry which is preliminary data.</text>
</comment>
<evidence type="ECO:0000259" key="11">
    <source>
        <dbReference type="PROSITE" id="PS52029"/>
    </source>
</evidence>
<dbReference type="PROSITE" id="PS51782">
    <property type="entry name" value="LYSM"/>
    <property type="match status" value="1"/>
</dbReference>
<evidence type="ECO:0000256" key="8">
    <source>
        <dbReference type="ARBA" id="ARBA00023316"/>
    </source>
</evidence>
<keyword evidence="8 9" id="KW-0961">Cell wall biogenesis/degradation</keyword>
<keyword evidence="6 9" id="KW-0133">Cell shape</keyword>
<evidence type="ECO:0000256" key="2">
    <source>
        <dbReference type="ARBA" id="ARBA00005992"/>
    </source>
</evidence>
<evidence type="ECO:0000313" key="13">
    <source>
        <dbReference type="Proteomes" id="UP001225957"/>
    </source>
</evidence>
<comment type="similarity">
    <text evidence="2">Belongs to the YkuD family.</text>
</comment>
<protein>
    <submittedName>
        <fullName evidence="12">L,D-transpeptidase family protein</fullName>
    </submittedName>
</protein>
<dbReference type="SUPFAM" id="SSF141523">
    <property type="entry name" value="L,D-transpeptidase catalytic domain-like"/>
    <property type="match status" value="1"/>
</dbReference>
<evidence type="ECO:0000259" key="10">
    <source>
        <dbReference type="PROSITE" id="PS51782"/>
    </source>
</evidence>
<dbReference type="InterPro" id="IPR018392">
    <property type="entry name" value="LysM"/>
</dbReference>
<reference evidence="12 13" key="1">
    <citation type="submission" date="2023-04" db="EMBL/GenBank/DDBJ databases">
        <title>Halomonas strains isolated from rhizosphere soil.</title>
        <authorList>
            <person name="Xu L."/>
            <person name="Sun J.-Q."/>
        </authorList>
    </citation>
    <scope>NUCLEOTIDE SEQUENCE [LARGE SCALE GENOMIC DNA]</scope>
    <source>
        <strain evidence="12 13">LR5S20</strain>
    </source>
</reference>
<dbReference type="InterPro" id="IPR038063">
    <property type="entry name" value="Transpep_catalytic_dom"/>
</dbReference>
<dbReference type="Gene3D" id="2.40.440.10">
    <property type="entry name" value="L,D-transpeptidase catalytic domain-like"/>
    <property type="match status" value="1"/>
</dbReference>
<evidence type="ECO:0000256" key="3">
    <source>
        <dbReference type="ARBA" id="ARBA00022676"/>
    </source>
</evidence>
<feature type="active site" description="Nucleophile" evidence="9">
    <location>
        <position position="245"/>
    </location>
</feature>
<proteinExistence type="inferred from homology"/>
<evidence type="ECO:0000256" key="5">
    <source>
        <dbReference type="ARBA" id="ARBA00022801"/>
    </source>
</evidence>
<dbReference type="InterPro" id="IPR050979">
    <property type="entry name" value="LD-transpeptidase"/>
</dbReference>
<name>A0ABT6V286_9GAMM</name>
<dbReference type="PANTHER" id="PTHR30582">
    <property type="entry name" value="L,D-TRANSPEPTIDASE"/>
    <property type="match status" value="1"/>
</dbReference>
<dbReference type="PANTHER" id="PTHR30582:SF24">
    <property type="entry name" value="L,D-TRANSPEPTIDASE ERFK_SRFK-RELATED"/>
    <property type="match status" value="1"/>
</dbReference>
<keyword evidence="13" id="KW-1185">Reference proteome</keyword>
<keyword evidence="5" id="KW-0378">Hydrolase</keyword>
<keyword evidence="3" id="KW-0328">Glycosyltransferase</keyword>
<feature type="domain" description="L,D-TPase catalytic" evidence="11">
    <location>
        <begin position="130"/>
        <end position="269"/>
    </location>
</feature>
<keyword evidence="4" id="KW-0808">Transferase</keyword>
<organism evidence="12 13">
    <name type="scientific">Halomonas rhizosphaerae</name>
    <dbReference type="NCBI Taxonomy" id="3043296"/>
    <lineage>
        <taxon>Bacteria</taxon>
        <taxon>Pseudomonadati</taxon>
        <taxon>Pseudomonadota</taxon>
        <taxon>Gammaproteobacteria</taxon>
        <taxon>Oceanospirillales</taxon>
        <taxon>Halomonadaceae</taxon>
        <taxon>Halomonas</taxon>
    </lineage>
</organism>
<dbReference type="CDD" id="cd16913">
    <property type="entry name" value="YkuD_like"/>
    <property type="match status" value="1"/>
</dbReference>
<feature type="domain" description="LysM" evidence="10">
    <location>
        <begin position="72"/>
        <end position="118"/>
    </location>
</feature>
<dbReference type="CDD" id="cd00118">
    <property type="entry name" value="LysM"/>
    <property type="match status" value="1"/>
</dbReference>
<evidence type="ECO:0000256" key="9">
    <source>
        <dbReference type="PROSITE-ProRule" id="PRU01373"/>
    </source>
</evidence>
<gene>
    <name evidence="12" type="ORF">QLQ83_14745</name>
</gene>
<feature type="active site" description="Proton donor/acceptor" evidence="9">
    <location>
        <position position="229"/>
    </location>
</feature>
<evidence type="ECO:0000256" key="4">
    <source>
        <dbReference type="ARBA" id="ARBA00022679"/>
    </source>
</evidence>
<dbReference type="Gene3D" id="3.10.350.10">
    <property type="entry name" value="LysM domain"/>
    <property type="match status" value="1"/>
</dbReference>
<dbReference type="Pfam" id="PF03734">
    <property type="entry name" value="YkuD"/>
    <property type="match status" value="1"/>
</dbReference>
<accession>A0ABT6V286</accession>
<evidence type="ECO:0000256" key="6">
    <source>
        <dbReference type="ARBA" id="ARBA00022960"/>
    </source>
</evidence>
<dbReference type="InterPro" id="IPR005490">
    <property type="entry name" value="LD_TPept_cat_dom"/>
</dbReference>
<sequence length="372" mass="41368">MKHCSQSNPLSPDDILESMNTMNASVTPPVARRCRPLALSLALLLLPVTAMAEKEWPRGHYPLPETGNMVGEVYTVETSEGQTLLDIAREHNVGYEEIRNANPEVSLWAPDPGTEVVVPARYILPPAQREGVVINVSELRLYYYPDTAEGETPRVETYPIGIGREGFNTPLGVTKTTMKLKDPAWYPPESVRQEARENGEPPPEVVPPGPDNPLGQHAIMLDIPGYLIHGTNRPDGIGMRASRGCIRMMPETIEALFSRIEVGERVNIIDMPVKVGQEGERLYVQSFKPLEEQENGMGDLLEALGQLQANEAAADIPVDYARLRESLEASSWQPVALAPLAEEAIEPESLQWFDEILAMRPWHRQLETRQEG</sequence>
<evidence type="ECO:0000256" key="7">
    <source>
        <dbReference type="ARBA" id="ARBA00022984"/>
    </source>
</evidence>